<dbReference type="PANTHER" id="PTHR22754">
    <property type="entry name" value="DISCO-INTERACTING PROTEIN 2 DIP2 -RELATED"/>
    <property type="match status" value="1"/>
</dbReference>
<protein>
    <submittedName>
        <fullName evidence="6">Unannotated protein</fullName>
    </submittedName>
</protein>
<dbReference type="PROSITE" id="PS00455">
    <property type="entry name" value="AMP_BINDING"/>
    <property type="match status" value="1"/>
</dbReference>
<dbReference type="EMBL" id="CAFBMF010000015">
    <property type="protein sequence ID" value="CAB4891514.1"/>
    <property type="molecule type" value="Genomic_DNA"/>
</dbReference>
<dbReference type="InterPro" id="IPR042099">
    <property type="entry name" value="ANL_N_sf"/>
</dbReference>
<evidence type="ECO:0000259" key="2">
    <source>
        <dbReference type="Pfam" id="PF00501"/>
    </source>
</evidence>
<feature type="domain" description="AMP-binding enzyme C-terminal" evidence="3">
    <location>
        <begin position="481"/>
        <end position="588"/>
    </location>
</feature>
<dbReference type="InterPro" id="IPR020845">
    <property type="entry name" value="AMP-binding_CS"/>
</dbReference>
<dbReference type="EMBL" id="CAEZYH010000007">
    <property type="protein sequence ID" value="CAB4709982.1"/>
    <property type="molecule type" value="Genomic_DNA"/>
</dbReference>
<dbReference type="EMBL" id="CAFAAL010000016">
    <property type="protein sequence ID" value="CAB4795695.1"/>
    <property type="molecule type" value="Genomic_DNA"/>
</dbReference>
<dbReference type="InterPro" id="IPR000873">
    <property type="entry name" value="AMP-dep_synth/lig_dom"/>
</dbReference>
<proteinExistence type="predicted"/>
<dbReference type="Pfam" id="PF00501">
    <property type="entry name" value="AMP-binding"/>
    <property type="match status" value="1"/>
</dbReference>
<evidence type="ECO:0000259" key="3">
    <source>
        <dbReference type="Pfam" id="PF23024"/>
    </source>
</evidence>
<evidence type="ECO:0000256" key="1">
    <source>
        <dbReference type="SAM" id="MobiDB-lite"/>
    </source>
</evidence>
<dbReference type="Gene3D" id="3.40.50.12780">
    <property type="entry name" value="N-terminal domain of ligase-like"/>
    <property type="match status" value="1"/>
</dbReference>
<dbReference type="PANTHER" id="PTHR22754:SF32">
    <property type="entry name" value="DISCO-INTERACTING PROTEIN 2"/>
    <property type="match status" value="1"/>
</dbReference>
<feature type="compositionally biased region" description="Polar residues" evidence="1">
    <location>
        <begin position="1"/>
        <end position="12"/>
    </location>
</feature>
<organism evidence="6">
    <name type="scientific">freshwater metagenome</name>
    <dbReference type="NCBI Taxonomy" id="449393"/>
    <lineage>
        <taxon>unclassified sequences</taxon>
        <taxon>metagenomes</taxon>
        <taxon>ecological metagenomes</taxon>
    </lineage>
</organism>
<dbReference type="EMBL" id="CAFBPS010000015">
    <property type="protein sequence ID" value="CAB5023014.1"/>
    <property type="molecule type" value="Genomic_DNA"/>
</dbReference>
<accession>A0A6J6XHV8</accession>
<evidence type="ECO:0000313" key="5">
    <source>
        <dbReference type="EMBL" id="CAB4766848.1"/>
    </source>
</evidence>
<name>A0A6J6XHV8_9ZZZZ</name>
<gene>
    <name evidence="4" type="ORF">UFOPK2658_00342</name>
    <name evidence="5" type="ORF">UFOPK2880_00566</name>
    <name evidence="6" type="ORF">UFOPK3004_00341</name>
    <name evidence="7" type="ORF">UFOPK3304_00519</name>
    <name evidence="8" type="ORF">UFOPK3494_00399</name>
    <name evidence="9" type="ORF">UFOPK4134_00389</name>
</gene>
<dbReference type="InterPro" id="IPR045851">
    <property type="entry name" value="AMP-bd_C_sf"/>
</dbReference>
<dbReference type="GO" id="GO:0005886">
    <property type="term" value="C:plasma membrane"/>
    <property type="evidence" value="ECO:0007669"/>
    <property type="project" value="TreeGrafter"/>
</dbReference>
<dbReference type="AlphaFoldDB" id="A0A6J6XHV8"/>
<feature type="compositionally biased region" description="Basic and acidic residues" evidence="1">
    <location>
        <begin position="14"/>
        <end position="26"/>
    </location>
</feature>
<evidence type="ECO:0000313" key="9">
    <source>
        <dbReference type="EMBL" id="CAB5023014.1"/>
    </source>
</evidence>
<dbReference type="Gene3D" id="3.30.300.30">
    <property type="match status" value="1"/>
</dbReference>
<feature type="domain" description="AMP-dependent synthetase/ligase" evidence="2">
    <location>
        <begin position="64"/>
        <end position="445"/>
    </location>
</feature>
<feature type="region of interest" description="Disordered" evidence="1">
    <location>
        <begin position="1"/>
        <end position="26"/>
    </location>
</feature>
<dbReference type="EMBL" id="CAEZZP010000023">
    <property type="protein sequence ID" value="CAB4766848.1"/>
    <property type="molecule type" value="Genomic_DNA"/>
</dbReference>
<dbReference type="SUPFAM" id="SSF56801">
    <property type="entry name" value="Acetyl-CoA synthetase-like"/>
    <property type="match status" value="1"/>
</dbReference>
<evidence type="ECO:0000313" key="6">
    <source>
        <dbReference type="EMBL" id="CAB4795695.1"/>
    </source>
</evidence>
<dbReference type="GO" id="GO:0070566">
    <property type="term" value="F:adenylyltransferase activity"/>
    <property type="evidence" value="ECO:0007669"/>
    <property type="project" value="TreeGrafter"/>
</dbReference>
<dbReference type="EMBL" id="CAFBLJ010000018">
    <property type="protein sequence ID" value="CAB4862174.1"/>
    <property type="molecule type" value="Genomic_DNA"/>
</dbReference>
<dbReference type="InterPro" id="IPR025110">
    <property type="entry name" value="AMP-bd_C"/>
</dbReference>
<evidence type="ECO:0000313" key="4">
    <source>
        <dbReference type="EMBL" id="CAB4709982.1"/>
    </source>
</evidence>
<evidence type="ECO:0000313" key="7">
    <source>
        <dbReference type="EMBL" id="CAB4862174.1"/>
    </source>
</evidence>
<sequence length="591" mass="63854">MNNSPDHLNPSSRFGDEHALSRARRDAVTRELPTGSVIDRLEKSADAPTGVRFVGQSIAPAEGPAFISWREIHDDARAVGAALQAMGIVPGDHVAILGPTSRELMTIIRGCWLAGVASMVLPLPMRMASLDAFVESTRSRIRHGEAKLVLIDDQLAAFYQTIPGDPPTLPMASVMPGPGKPSGERLELPANDPERLVILQYTSGSTSEPKGVMIPDRVLTANVDASCAAAELDTNEVMVSWLPLYHDMGLVGFLSIPMLNGVQLVQAAPQDFMAHPGHWMQWISDWKGTATAGPNFSWVLATRALKRATDLDLSSLTLALSGAEPVDPQAVDAFVKAAEPFGLSSGSIFPAFGMAEVAIGGAFPPRYRGLKCDTVDRIVMERDRIARPVSATEDDEITVRRLPLLGKAVPGLEMKVVDPTTREVLPERHVGELLLRGTSVTPGYYKRPDATREMFYEGWLCTGDLAYLLDGELVICGRIKDVIIVGGRNVFPEDIERAVGEIEGVRAGNVIAFGVDGYKGKETVIVVAEVKADNLDSVREAIHHSALEVSGLPPRDIMLVKPGTLPKTSSGKLQRAKCRELYLSSELELLV</sequence>
<reference evidence="6" key="1">
    <citation type="submission" date="2020-05" db="EMBL/GenBank/DDBJ databases">
        <authorList>
            <person name="Chiriac C."/>
            <person name="Salcher M."/>
            <person name="Ghai R."/>
            <person name="Kavagutti S V."/>
        </authorList>
    </citation>
    <scope>NUCLEOTIDE SEQUENCE</scope>
</reference>
<dbReference type="GO" id="GO:0006633">
    <property type="term" value="P:fatty acid biosynthetic process"/>
    <property type="evidence" value="ECO:0007669"/>
    <property type="project" value="TreeGrafter"/>
</dbReference>
<evidence type="ECO:0000313" key="8">
    <source>
        <dbReference type="EMBL" id="CAB4891514.1"/>
    </source>
</evidence>
<dbReference type="Pfam" id="PF23024">
    <property type="entry name" value="AMP-dom_DIP2-like"/>
    <property type="match status" value="1"/>
</dbReference>